<name>A0AAU8TBM1_9BURK</name>
<evidence type="ECO:0000313" key="4">
    <source>
        <dbReference type="Proteomes" id="UP000032614"/>
    </source>
</evidence>
<dbReference type="InterPro" id="IPR013545">
    <property type="entry name" value="T2SS_protein-GspG_C"/>
</dbReference>
<evidence type="ECO:0000256" key="1">
    <source>
        <dbReference type="SAM" id="Coils"/>
    </source>
</evidence>
<gene>
    <name evidence="3" type="primary">gspG</name>
    <name evidence="3" type="ORF">OI25_571</name>
</gene>
<dbReference type="Gene3D" id="3.30.700.10">
    <property type="entry name" value="Glycoprotein, Type 4 Pilin"/>
    <property type="match status" value="1"/>
</dbReference>
<dbReference type="InterPro" id="IPR010054">
    <property type="entry name" value="Type2_sec_GspG"/>
</dbReference>
<dbReference type="GO" id="GO:0015628">
    <property type="term" value="P:protein secretion by the type II secretion system"/>
    <property type="evidence" value="ECO:0007669"/>
    <property type="project" value="InterPro"/>
</dbReference>
<keyword evidence="1" id="KW-0175">Coiled coil</keyword>
<organism evidence="3 4">
    <name type="scientific">Paraburkholderia fungorum</name>
    <dbReference type="NCBI Taxonomy" id="134537"/>
    <lineage>
        <taxon>Bacteria</taxon>
        <taxon>Pseudomonadati</taxon>
        <taxon>Pseudomonadota</taxon>
        <taxon>Betaproteobacteria</taxon>
        <taxon>Burkholderiales</taxon>
        <taxon>Burkholderiaceae</taxon>
        <taxon>Paraburkholderia</taxon>
    </lineage>
</organism>
<accession>A0AAU8TBM1</accession>
<feature type="domain" description="Type II secretion system protein GspG C-terminal" evidence="2">
    <location>
        <begin position="137"/>
        <end position="244"/>
    </location>
</feature>
<protein>
    <submittedName>
        <fullName evidence="3">Type II secretion system protein G</fullName>
    </submittedName>
</protein>
<dbReference type="Pfam" id="PF08334">
    <property type="entry name" value="T2SSG"/>
    <property type="match status" value="1"/>
</dbReference>
<dbReference type="InterPro" id="IPR045584">
    <property type="entry name" value="Pilin-like"/>
</dbReference>
<evidence type="ECO:0000313" key="3">
    <source>
        <dbReference type="EMBL" id="AJZ57515.1"/>
    </source>
</evidence>
<dbReference type="SUPFAM" id="SSF54523">
    <property type="entry name" value="Pili subunits"/>
    <property type="match status" value="1"/>
</dbReference>
<sequence>MHMADWCSRRSLSSFGTLCRRLDANLKDQITMKAKYLAIAALLALAGCKPTHISFLDRIYTVEEFDQQPDLRKRVTTECSSNQDALKNDSNCVNSNASQIKADAEAEKKKAEEQAQAAKALAAAMLVAANPQAARDLSRQDEARRIAAKQDIGTMMQALKLYRLDNGMYPTQEQGLRALVEKPTTQPVPNNWKDGGYLERMVLDPWGNSYQFLNPGVHGEIDLFSYGADGKPGGEGNDADIGSWQ</sequence>
<dbReference type="NCBIfam" id="NF033894">
    <property type="entry name" value="Eex_IncN"/>
    <property type="match status" value="1"/>
</dbReference>
<dbReference type="KEGG" id="bfn:OI25_571"/>
<dbReference type="NCBIfam" id="TIGR01710">
    <property type="entry name" value="typeII_sec_gspG"/>
    <property type="match status" value="1"/>
</dbReference>
<evidence type="ECO:0000259" key="2">
    <source>
        <dbReference type="Pfam" id="PF08334"/>
    </source>
</evidence>
<feature type="coiled-coil region" evidence="1">
    <location>
        <begin position="94"/>
        <end position="121"/>
    </location>
</feature>
<reference evidence="3 4" key="1">
    <citation type="journal article" date="2015" name="Genome Announc.">
        <title>Complete genome sequences for 59 burkholderia isolates, both pathogenic and near neighbor.</title>
        <authorList>
            <person name="Johnson S.L."/>
            <person name="Bishop-Lilly K.A."/>
            <person name="Ladner J.T."/>
            <person name="Daligault H.E."/>
            <person name="Davenport K.W."/>
            <person name="Jaissle J."/>
            <person name="Frey K.G."/>
            <person name="Koroleva G.I."/>
            <person name="Bruce D.C."/>
            <person name="Coyne S.R."/>
            <person name="Broomall S.M."/>
            <person name="Li P.E."/>
            <person name="Teshima H."/>
            <person name="Gibbons H.S."/>
            <person name="Palacios G.F."/>
            <person name="Rosenzweig C.N."/>
            <person name="Redden C.L."/>
            <person name="Xu Y."/>
            <person name="Minogue T.D."/>
            <person name="Chain P.S."/>
        </authorList>
    </citation>
    <scope>NUCLEOTIDE SEQUENCE [LARGE SCALE GENOMIC DNA]</scope>
    <source>
        <strain evidence="3 4">ATCC BAA-463</strain>
    </source>
</reference>
<dbReference type="GO" id="GO:0015627">
    <property type="term" value="C:type II protein secretion system complex"/>
    <property type="evidence" value="ECO:0007669"/>
    <property type="project" value="InterPro"/>
</dbReference>
<dbReference type="InterPro" id="IPR047937">
    <property type="entry name" value="Eex_IncN-like"/>
</dbReference>
<dbReference type="EMBL" id="CP010026">
    <property type="protein sequence ID" value="AJZ57515.1"/>
    <property type="molecule type" value="Genomic_DNA"/>
</dbReference>
<dbReference type="AlphaFoldDB" id="A0AAU8TBM1"/>
<dbReference type="Proteomes" id="UP000032614">
    <property type="component" value="Chromosome 1"/>
</dbReference>
<proteinExistence type="predicted"/>